<protein>
    <submittedName>
        <fullName evidence="1">Uncharacterized protein</fullName>
    </submittedName>
</protein>
<sequence length="1135" mass="124518">MGSFLKDQAGDEEFRIRRGLEKVGLFFEINLDEDELRRCQELFGRIAVYDLRTEKSSLLIKRYPALTLATLVGHAGLAYEQGRYWESFWDELGLDRDPDFETTLRHSLADLFHKLGLRDFPEFRGPNYVMAMAMHAGIPVHCLSDLVETIEGHVRQGRDATGAALLEWLTAPGMDYRLGRLDAPVRNFLKHGGEIAVDILDRIIEFLAFTLDNPEVWNNLELDTSTTGLPTVLLNGLIDQLHKRPFLSTEDGAATTRGIRQRRNPVIRFSVQDDEVLVAVPYPESDADAPWKLSVAGSTREVYAESGWGVEDGEHPPTLVAVTAPAREVLLVHEASGASHTVPVFDSGDPLLLFSVDGKLLRRSATLPRGLVLAMRPKDAHVVDATTDTPISAADDPRVPSGWTGWRVETLDLAGHDSILLRRHGRDDGPVRGVRSLGAPSIVPADPVPGLHTPNGLSVYAERPCVDLPPYVGSEPVMWRVRARRSGDRKWLVDCEWESGTEETTLDPFDGVDEGLLGLYEVQVTCEGGGDQRATVFMVEGIGVEHSSGFRSPVAGGLGASVSVITSEHGLTVDATRVRFGVSDREREIRVGSGNRAQKLVLRPPYAEARIDKVGTPTQWRTSPQAVSPSDLEEHAVIAVRVPGAARVTFALIDERDQPVQQETPERPSDNVFQTSTRRFVDTARRVGVCSIVAVVEDEAGDTHRITVADVRPARLCEHVRIDGTDLVFEQLADIEDPAVWVWAATAPWRPVTRLSITGERAVLPAELRDSGDLFAAVFADDPFTIVTRPARPDRDALRVTQSGWVRDDNPELDNLARFLSGIGEPPLVSEAAEGAWAALALLPWDASDPASERIRGGLVRIVGRHPRAALEALGSSTIPQDEMMALLIRTQLVDLPYSASFTLNDLHPNSWVGCMVEISDLPSLRDRGRAVAGERAETVAYLETQGGRVLMDLLRAGKMGDPRSGVFDPNVLMVHGMAPEQVEELFEQFRLVPGALLDIDTRTSATVDAFHRRNDWVLEPACRDLAGHVTRVLRSVKKASPALYDLVVARNEALHGVDTAAHPWMLLSMQSLALAAVARLEARGEFEYSPMTADMRNAWAVMAEYFPAMVAGDLLIAEALAAHLTHGDLIGETA</sequence>
<proteinExistence type="predicted"/>
<name>A0ABW4P049_9NOCA</name>
<comment type="caution">
    <text evidence="1">The sequence shown here is derived from an EMBL/GenBank/DDBJ whole genome shotgun (WGS) entry which is preliminary data.</text>
</comment>
<organism evidence="1 2">
    <name type="scientific">Rhodococcus gannanensis</name>
    <dbReference type="NCBI Taxonomy" id="1960308"/>
    <lineage>
        <taxon>Bacteria</taxon>
        <taxon>Bacillati</taxon>
        <taxon>Actinomycetota</taxon>
        <taxon>Actinomycetes</taxon>
        <taxon>Mycobacteriales</taxon>
        <taxon>Nocardiaceae</taxon>
        <taxon>Rhodococcus</taxon>
    </lineage>
</organism>
<reference evidence="2" key="1">
    <citation type="journal article" date="2019" name="Int. J. Syst. Evol. Microbiol.">
        <title>The Global Catalogue of Microorganisms (GCM) 10K type strain sequencing project: providing services to taxonomists for standard genome sequencing and annotation.</title>
        <authorList>
            <consortium name="The Broad Institute Genomics Platform"/>
            <consortium name="The Broad Institute Genome Sequencing Center for Infectious Disease"/>
            <person name="Wu L."/>
            <person name="Ma J."/>
        </authorList>
    </citation>
    <scope>NUCLEOTIDE SEQUENCE [LARGE SCALE GENOMIC DNA]</scope>
    <source>
        <strain evidence="2">DT72</strain>
    </source>
</reference>
<accession>A0ABW4P049</accession>
<evidence type="ECO:0000313" key="1">
    <source>
        <dbReference type="EMBL" id="MFD1811787.1"/>
    </source>
</evidence>
<dbReference type="Proteomes" id="UP001597286">
    <property type="component" value="Unassembled WGS sequence"/>
</dbReference>
<evidence type="ECO:0000313" key="2">
    <source>
        <dbReference type="Proteomes" id="UP001597286"/>
    </source>
</evidence>
<keyword evidence="2" id="KW-1185">Reference proteome</keyword>
<dbReference type="EMBL" id="JBHUFB010000008">
    <property type="protein sequence ID" value="MFD1811787.1"/>
    <property type="molecule type" value="Genomic_DNA"/>
</dbReference>
<gene>
    <name evidence="1" type="ORF">ACFSJG_06135</name>
</gene>
<dbReference type="RefSeq" id="WP_378484329.1">
    <property type="nucleotide sequence ID" value="NZ_JBHUFB010000008.1"/>
</dbReference>